<evidence type="ECO:0000313" key="1">
    <source>
        <dbReference type="EMBL" id="SDK20648.1"/>
    </source>
</evidence>
<proteinExistence type="predicted"/>
<accession>A0A1G8ZZW3</accession>
<reference evidence="1 2" key="1">
    <citation type="submission" date="2016-10" db="EMBL/GenBank/DDBJ databases">
        <authorList>
            <person name="de Groot N.N."/>
        </authorList>
    </citation>
    <scope>NUCLEOTIDE SEQUENCE [LARGE SCALE GENOMIC DNA]</scope>
    <source>
        <strain evidence="1 2">DSM 2895</strain>
    </source>
</reference>
<protein>
    <submittedName>
        <fullName evidence="1">Uncharacterized protein</fullName>
    </submittedName>
</protein>
<sequence length="90" mass="9943">MEGGDSEKRRGWVCPALRQKKGQRVFFLPPTTTGYKQGFPSPFSSTYPGQAKEDRNCLPLRVYPDVLLSRLAGVKSGPLRFCAGDEPTPV</sequence>
<name>A0A1G8ZZW3_ANEMI</name>
<organism evidence="1 2">
    <name type="scientific">Aneurinibacillus migulanus</name>
    <name type="common">Bacillus migulanus</name>
    <dbReference type="NCBI Taxonomy" id="47500"/>
    <lineage>
        <taxon>Bacteria</taxon>
        <taxon>Bacillati</taxon>
        <taxon>Bacillota</taxon>
        <taxon>Bacilli</taxon>
        <taxon>Bacillales</taxon>
        <taxon>Paenibacillaceae</taxon>
        <taxon>Aneurinibacillus group</taxon>
        <taxon>Aneurinibacillus</taxon>
    </lineage>
</organism>
<dbReference type="Proteomes" id="UP000182836">
    <property type="component" value="Unassembled WGS sequence"/>
</dbReference>
<gene>
    <name evidence="1" type="ORF">SAMN04487909_14336</name>
</gene>
<dbReference type="AlphaFoldDB" id="A0A1G8ZZW3"/>
<dbReference type="RefSeq" id="WP_139189177.1">
    <property type="nucleotide sequence ID" value="NZ_FNED01000043.1"/>
</dbReference>
<dbReference type="GeneID" id="87589548"/>
<evidence type="ECO:0000313" key="2">
    <source>
        <dbReference type="Proteomes" id="UP000182836"/>
    </source>
</evidence>
<dbReference type="EMBL" id="FNED01000043">
    <property type="protein sequence ID" value="SDK20648.1"/>
    <property type="molecule type" value="Genomic_DNA"/>
</dbReference>